<evidence type="ECO:0000313" key="4">
    <source>
        <dbReference type="EMBL" id="EDY19556.1"/>
    </source>
</evidence>
<keyword evidence="2" id="KW-0812">Transmembrane</keyword>
<dbReference type="Proteomes" id="UP000005824">
    <property type="component" value="Unassembled WGS sequence"/>
</dbReference>
<accession>B4D1E4</accession>
<dbReference type="EMBL" id="ABVL01000007">
    <property type="protein sequence ID" value="EDY19556.1"/>
    <property type="molecule type" value="Genomic_DNA"/>
</dbReference>
<organism evidence="4 5">
    <name type="scientific">Chthoniobacter flavus Ellin428</name>
    <dbReference type="NCBI Taxonomy" id="497964"/>
    <lineage>
        <taxon>Bacteria</taxon>
        <taxon>Pseudomonadati</taxon>
        <taxon>Verrucomicrobiota</taxon>
        <taxon>Spartobacteria</taxon>
        <taxon>Chthoniobacterales</taxon>
        <taxon>Chthoniobacteraceae</taxon>
        <taxon>Chthoniobacter</taxon>
    </lineage>
</organism>
<evidence type="ECO:0000256" key="2">
    <source>
        <dbReference type="SAM" id="Phobius"/>
    </source>
</evidence>
<protein>
    <recommendedName>
        <fullName evidence="3">GYF domain-containing protein</fullName>
    </recommendedName>
</protein>
<dbReference type="AlphaFoldDB" id="B4D1E4"/>
<sequence>MNYYYSLDGKNVEGPKSLEELTALFSQGVSWNTQVCAEGSKTWQPLSAACPPQGGGSVPPPPPPIPQTGDSTGGLIPYKNPQALVAYYLGIFGLCPFIGPLLAIPAIILGILGLKKRKLNPIIKGAVHAWIGIILGAVSLAYHVLIVLAIVGSSHH</sequence>
<dbReference type="Pfam" id="PF14237">
    <property type="entry name" value="GYF_2"/>
    <property type="match status" value="1"/>
</dbReference>
<dbReference type="InParanoid" id="B4D1E4"/>
<dbReference type="InterPro" id="IPR025640">
    <property type="entry name" value="GYF_2"/>
</dbReference>
<feature type="domain" description="GYF" evidence="3">
    <location>
        <begin position="3"/>
        <end position="47"/>
    </location>
</feature>
<keyword evidence="2" id="KW-1133">Transmembrane helix</keyword>
<keyword evidence="5" id="KW-1185">Reference proteome</keyword>
<feature type="region of interest" description="Disordered" evidence="1">
    <location>
        <begin position="50"/>
        <end position="72"/>
    </location>
</feature>
<proteinExistence type="predicted"/>
<keyword evidence="2" id="KW-0472">Membrane</keyword>
<dbReference type="eggNOG" id="ENOG503324T">
    <property type="taxonomic scope" value="Bacteria"/>
</dbReference>
<evidence type="ECO:0000313" key="5">
    <source>
        <dbReference type="Proteomes" id="UP000005824"/>
    </source>
</evidence>
<evidence type="ECO:0000259" key="3">
    <source>
        <dbReference type="Pfam" id="PF14237"/>
    </source>
</evidence>
<gene>
    <name evidence="4" type="ORF">CfE428DRAFT_2732</name>
</gene>
<dbReference type="STRING" id="497964.CfE428DRAFT_2732"/>
<feature type="transmembrane region" description="Helical" evidence="2">
    <location>
        <begin position="85"/>
        <end position="114"/>
    </location>
</feature>
<name>B4D1E4_9BACT</name>
<evidence type="ECO:0000256" key="1">
    <source>
        <dbReference type="SAM" id="MobiDB-lite"/>
    </source>
</evidence>
<dbReference type="RefSeq" id="WP_006980057.1">
    <property type="nucleotide sequence ID" value="NZ_ABVL01000007.1"/>
</dbReference>
<comment type="caution">
    <text evidence="4">The sequence shown here is derived from an EMBL/GenBank/DDBJ whole genome shotgun (WGS) entry which is preliminary data.</text>
</comment>
<feature type="transmembrane region" description="Helical" evidence="2">
    <location>
        <begin position="126"/>
        <end position="151"/>
    </location>
</feature>
<reference evidence="4 5" key="1">
    <citation type="journal article" date="2011" name="J. Bacteriol.">
        <title>Genome sequence of Chthoniobacter flavus Ellin428, an aerobic heterotrophic soil bacterium.</title>
        <authorList>
            <person name="Kant R."/>
            <person name="van Passel M.W."/>
            <person name="Palva A."/>
            <person name="Lucas S."/>
            <person name="Lapidus A."/>
            <person name="Glavina Del Rio T."/>
            <person name="Dalin E."/>
            <person name="Tice H."/>
            <person name="Bruce D."/>
            <person name="Goodwin L."/>
            <person name="Pitluck S."/>
            <person name="Larimer F.W."/>
            <person name="Land M.L."/>
            <person name="Hauser L."/>
            <person name="Sangwan P."/>
            <person name="de Vos W.M."/>
            <person name="Janssen P.H."/>
            <person name="Smidt H."/>
        </authorList>
    </citation>
    <scope>NUCLEOTIDE SEQUENCE [LARGE SCALE GENOMIC DNA]</scope>
    <source>
        <strain evidence="4 5">Ellin428</strain>
    </source>
</reference>